<evidence type="ECO:0000256" key="1">
    <source>
        <dbReference type="SAM" id="MobiDB-lite"/>
    </source>
</evidence>
<dbReference type="Proteomes" id="UP000315017">
    <property type="component" value="Chromosome"/>
</dbReference>
<sequence length="467" mass="52020">MTCYTPADGITYTAAIEMLRSLASCPASQMAKKKSAKSAPKAAQPSPARKRKSAPITRDVGPQAKGPRLQKLRAILMLVEATAEFPDVTTFAAVELHGDVSVSSSDSTESKKYIEEDKNYADTVSFTMNSNEVLNTLVNFCDVWIEHGCSKCIRFGFYSPNNYTAESNTERTKALGITWPTGPMLKSLKELDFDCPNVLDSAKRAVLSEYESQAARHGLTSTPSSCPLGRLEILQGWSDERWKEYFRQIQWKFGEDDAEEIIDEIVTAIQRSPAYSQQLAGKEQLIIAVLLDELDKRQALPDRTRRLIHVAEVLLVFKNVETGTVILPDPTWQAWERLPPPTDTRNIADKVVAVCPDVTAQKLGRWARRAASSLDEQRAFAGDKGTLALKWRIIYDACEEALTEDIATPPADETAMEAAMSVLLETAKERFRQLKTQYTYKLSSDPSIEGLVYELFDSCYLSFEGAT</sequence>
<keyword evidence="3" id="KW-1185">Reference proteome</keyword>
<proteinExistence type="predicted"/>
<feature type="region of interest" description="Disordered" evidence="1">
    <location>
        <begin position="30"/>
        <end position="64"/>
    </location>
</feature>
<evidence type="ECO:0000313" key="3">
    <source>
        <dbReference type="Proteomes" id="UP000315017"/>
    </source>
</evidence>
<reference evidence="2 3" key="1">
    <citation type="submission" date="2019-02" db="EMBL/GenBank/DDBJ databases">
        <title>Deep-cultivation of Planctomycetes and their phenomic and genomic characterization uncovers novel biology.</title>
        <authorList>
            <person name="Wiegand S."/>
            <person name="Jogler M."/>
            <person name="Boedeker C."/>
            <person name="Pinto D."/>
            <person name="Vollmers J."/>
            <person name="Rivas-Marin E."/>
            <person name="Kohn T."/>
            <person name="Peeters S.H."/>
            <person name="Heuer A."/>
            <person name="Rast P."/>
            <person name="Oberbeckmann S."/>
            <person name="Bunk B."/>
            <person name="Jeske O."/>
            <person name="Meyerdierks A."/>
            <person name="Storesund J.E."/>
            <person name="Kallscheuer N."/>
            <person name="Luecker S."/>
            <person name="Lage O.M."/>
            <person name="Pohl T."/>
            <person name="Merkel B.J."/>
            <person name="Hornburger P."/>
            <person name="Mueller R.-W."/>
            <person name="Bruemmer F."/>
            <person name="Labrenz M."/>
            <person name="Spormann A.M."/>
            <person name="Op den Camp H."/>
            <person name="Overmann J."/>
            <person name="Amann R."/>
            <person name="Jetten M.S.M."/>
            <person name="Mascher T."/>
            <person name="Medema M.H."/>
            <person name="Devos D.P."/>
            <person name="Kaster A.-K."/>
            <person name="Ovreas L."/>
            <person name="Rohde M."/>
            <person name="Galperin M.Y."/>
            <person name="Jogler C."/>
        </authorList>
    </citation>
    <scope>NUCLEOTIDE SEQUENCE [LARGE SCALE GENOMIC DNA]</scope>
    <source>
        <strain evidence="2 3">ETA_A8</strain>
    </source>
</reference>
<dbReference type="EMBL" id="CP036274">
    <property type="protein sequence ID" value="QDU26280.1"/>
    <property type="molecule type" value="Genomic_DNA"/>
</dbReference>
<dbReference type="RefSeq" id="WP_145086580.1">
    <property type="nucleotide sequence ID" value="NZ_CP036274.1"/>
</dbReference>
<dbReference type="KEGG" id="aagg:ETAA8_13570"/>
<dbReference type="OrthoDB" id="1454257at2"/>
<organism evidence="2 3">
    <name type="scientific">Anatilimnocola aggregata</name>
    <dbReference type="NCBI Taxonomy" id="2528021"/>
    <lineage>
        <taxon>Bacteria</taxon>
        <taxon>Pseudomonadati</taxon>
        <taxon>Planctomycetota</taxon>
        <taxon>Planctomycetia</taxon>
        <taxon>Pirellulales</taxon>
        <taxon>Pirellulaceae</taxon>
        <taxon>Anatilimnocola</taxon>
    </lineage>
</organism>
<gene>
    <name evidence="2" type="ORF">ETAA8_13570</name>
</gene>
<accession>A0A517Y7R9</accession>
<feature type="compositionally biased region" description="Low complexity" evidence="1">
    <location>
        <begin position="37"/>
        <end position="47"/>
    </location>
</feature>
<protein>
    <submittedName>
        <fullName evidence="2">Uncharacterized protein</fullName>
    </submittedName>
</protein>
<dbReference type="AlphaFoldDB" id="A0A517Y7R9"/>
<evidence type="ECO:0000313" key="2">
    <source>
        <dbReference type="EMBL" id="QDU26280.1"/>
    </source>
</evidence>
<name>A0A517Y7R9_9BACT</name>